<dbReference type="CDD" id="cd18004">
    <property type="entry name" value="DEXHc_RAD54"/>
    <property type="match status" value="1"/>
</dbReference>
<gene>
    <name evidence="7" type="ORF">GALMADRAFT_249441</name>
</gene>
<dbReference type="PANTHER" id="PTHR45629:SF7">
    <property type="entry name" value="DNA EXCISION REPAIR PROTEIN ERCC-6-RELATED"/>
    <property type="match status" value="1"/>
</dbReference>
<accession>A0A067T8S9</accession>
<protein>
    <recommendedName>
        <fullName evidence="9">DNA repair and recombination protein RAD54B</fullName>
    </recommendedName>
</protein>
<dbReference type="SUPFAM" id="SSF52540">
    <property type="entry name" value="P-loop containing nucleoside triphosphate hydrolases"/>
    <property type="match status" value="2"/>
</dbReference>
<evidence type="ECO:0000259" key="5">
    <source>
        <dbReference type="PROSITE" id="PS51192"/>
    </source>
</evidence>
<dbReference type="Gene3D" id="3.40.50.300">
    <property type="entry name" value="P-loop containing nucleotide triphosphate hydrolases"/>
    <property type="match status" value="1"/>
</dbReference>
<dbReference type="GO" id="GO:0015616">
    <property type="term" value="F:DNA translocase activity"/>
    <property type="evidence" value="ECO:0007669"/>
    <property type="project" value="TreeGrafter"/>
</dbReference>
<sequence>MPAFQPPIPSASLKRKCESQDEEGFSRKRAPKGIPPFEGTAPTGAIIDKYQEQVWMVQWRNPQYKKHKTWDGDGVLVISCNGEAVLYDSDGKILSTSNSKAILPLYEGKDFSVGSKEIELERAIPRVSFISGTCFGRSSNVDVSTLPVLSSSNSNSIKKFFSPSLNSDGKSKKITNDVFHLNSESRICASLENNATMTKQSLHWAANWRKPQEKKNKTWDGDAYVSLVKDKLYMISEDGKIMGSAPWKGQSLHSGYKTFIGGKEVELDLAVSASQLPAIKGSEINISQDEELPESPATVPLVEANQNQKFVAPTSFYGTTKPKSKQPLHDPDAPDNLVMKYPTKEHIKRFNKRNLPIVHVVLDPILSGKMRSHQKEGVMFLYECVMGLRKHEGQGCILADEMGLGKTLQTIALVWTLLKQNPYAGPLAVVQKVLIVCPVSLVNNWKAEFYKWLGKDRVGIMTCDKVNGNIDLFGRSKFHQVLIIGYERLRTVIDKIANIHPPIGLIICDEGHRLKSASNKTTAMFKTLDTRRRIILSGTPIQNDLGEFHAMADFCNPGLLDDYSVFRKVYETPILKSRAPDASAKEIEIGEARTAQLLSIAKSFVLRRDATLLKNHLPPKSEYVVFIVPTRLQLAMFCKILHPKKLDVLIQSSTAESLALINILTKISNSPILLKATADSVKVKKDDNTPTIQKAAVTEALTLLPDKAHIADLTLSGKLVFLSKILKLLRQNTSEKCVLVSHYTSTLNILEAYCKKATYSYYRLDGQTPQNKRQEYVNAFNKETQHSSFIFLLSSKAGGVGINLIGASRLFIIDSDWNPSHDLQSMARCHRDGQKRPVYIYRMLSTGAIDEKIYQRQVTKLALSETLIGSGASNSKSDSFTRKDLRDIFSIHPDTACNTHDLLECGCERDTPTEDFDTTSIINDDEDPKRNMGFVSASDVREEDLDAIETAYLQKKKAGLAALSEWNHINCLESVLDVHIQDNILRKIVASFAQSPTVLSGGEGERSRLDTLLAGVDIERIQAMDNLRSIRDVPGGTVSFLFERCAKSNLDAADK</sequence>
<dbReference type="Pfam" id="PF00176">
    <property type="entry name" value="SNF2-rel_dom"/>
    <property type="match status" value="1"/>
</dbReference>
<dbReference type="PROSITE" id="PS51192">
    <property type="entry name" value="HELICASE_ATP_BIND_1"/>
    <property type="match status" value="1"/>
</dbReference>
<feature type="domain" description="Helicase C-terminal" evidence="6">
    <location>
        <begin position="721"/>
        <end position="886"/>
    </location>
</feature>
<dbReference type="GO" id="GO:0000724">
    <property type="term" value="P:double-strand break repair via homologous recombination"/>
    <property type="evidence" value="ECO:0007669"/>
    <property type="project" value="TreeGrafter"/>
</dbReference>
<name>A0A067T8S9_GALM3</name>
<dbReference type="STRING" id="685588.A0A067T8S9"/>
<dbReference type="Gene3D" id="1.20.120.850">
    <property type="entry name" value="SWI2/SNF2 ATPases, N-terminal domain"/>
    <property type="match status" value="1"/>
</dbReference>
<evidence type="ECO:0000259" key="6">
    <source>
        <dbReference type="PROSITE" id="PS51194"/>
    </source>
</evidence>
<dbReference type="Pfam" id="PF00271">
    <property type="entry name" value="Helicase_C"/>
    <property type="match status" value="1"/>
</dbReference>
<dbReference type="PROSITE" id="PS51194">
    <property type="entry name" value="HELICASE_CTER"/>
    <property type="match status" value="1"/>
</dbReference>
<dbReference type="InterPro" id="IPR027417">
    <property type="entry name" value="P-loop_NTPase"/>
</dbReference>
<organism evidence="7 8">
    <name type="scientific">Galerina marginata (strain CBS 339.88)</name>
    <dbReference type="NCBI Taxonomy" id="685588"/>
    <lineage>
        <taxon>Eukaryota</taxon>
        <taxon>Fungi</taxon>
        <taxon>Dikarya</taxon>
        <taxon>Basidiomycota</taxon>
        <taxon>Agaricomycotina</taxon>
        <taxon>Agaricomycetes</taxon>
        <taxon>Agaricomycetidae</taxon>
        <taxon>Agaricales</taxon>
        <taxon>Agaricineae</taxon>
        <taxon>Strophariaceae</taxon>
        <taxon>Galerina</taxon>
    </lineage>
</organism>
<dbReference type="GO" id="GO:0005634">
    <property type="term" value="C:nucleus"/>
    <property type="evidence" value="ECO:0007669"/>
    <property type="project" value="TreeGrafter"/>
</dbReference>
<keyword evidence="8" id="KW-1185">Reference proteome</keyword>
<dbReference type="EMBL" id="KL142381">
    <property type="protein sequence ID" value="KDR75393.1"/>
    <property type="molecule type" value="Genomic_DNA"/>
</dbReference>
<keyword evidence="3" id="KW-0067">ATP-binding</keyword>
<feature type="region of interest" description="Disordered" evidence="4">
    <location>
        <begin position="1"/>
        <end position="38"/>
    </location>
</feature>
<keyword evidence="1" id="KW-0547">Nucleotide-binding</keyword>
<dbReference type="InterPro" id="IPR038718">
    <property type="entry name" value="SNF2-like_sf"/>
</dbReference>
<dbReference type="InterPro" id="IPR014001">
    <property type="entry name" value="Helicase_ATP-bd"/>
</dbReference>
<dbReference type="SMART" id="SM00490">
    <property type="entry name" value="HELICc"/>
    <property type="match status" value="1"/>
</dbReference>
<proteinExistence type="predicted"/>
<keyword evidence="2" id="KW-0378">Hydrolase</keyword>
<dbReference type="OrthoDB" id="413460at2759"/>
<evidence type="ECO:0000256" key="1">
    <source>
        <dbReference type="ARBA" id="ARBA00022741"/>
    </source>
</evidence>
<dbReference type="InterPro" id="IPR049730">
    <property type="entry name" value="SNF2/RAD54-like_C"/>
</dbReference>
<dbReference type="Proteomes" id="UP000027222">
    <property type="component" value="Unassembled WGS sequence"/>
</dbReference>
<dbReference type="Gene3D" id="3.40.50.10810">
    <property type="entry name" value="Tandem AAA-ATPase domain"/>
    <property type="match status" value="1"/>
</dbReference>
<dbReference type="InterPro" id="IPR000330">
    <property type="entry name" value="SNF2_N"/>
</dbReference>
<evidence type="ECO:0000256" key="3">
    <source>
        <dbReference type="ARBA" id="ARBA00022840"/>
    </source>
</evidence>
<evidence type="ECO:0008006" key="9">
    <source>
        <dbReference type="Google" id="ProtNLM"/>
    </source>
</evidence>
<dbReference type="HOGENOM" id="CLU_000315_10_1_1"/>
<dbReference type="GO" id="GO:0007131">
    <property type="term" value="P:reciprocal meiotic recombination"/>
    <property type="evidence" value="ECO:0007669"/>
    <property type="project" value="TreeGrafter"/>
</dbReference>
<dbReference type="PANTHER" id="PTHR45629">
    <property type="entry name" value="SNF2/RAD54 FAMILY MEMBER"/>
    <property type="match status" value="1"/>
</dbReference>
<evidence type="ECO:0000256" key="2">
    <source>
        <dbReference type="ARBA" id="ARBA00022801"/>
    </source>
</evidence>
<evidence type="ECO:0000313" key="8">
    <source>
        <dbReference type="Proteomes" id="UP000027222"/>
    </source>
</evidence>
<dbReference type="InterPro" id="IPR001650">
    <property type="entry name" value="Helicase_C-like"/>
</dbReference>
<dbReference type="GO" id="GO:0016787">
    <property type="term" value="F:hydrolase activity"/>
    <property type="evidence" value="ECO:0007669"/>
    <property type="project" value="UniProtKB-KW"/>
</dbReference>
<feature type="domain" description="Helicase ATP-binding" evidence="5">
    <location>
        <begin position="387"/>
        <end position="558"/>
    </location>
</feature>
<dbReference type="InterPro" id="IPR050496">
    <property type="entry name" value="SNF2_RAD54_helicase_repair"/>
</dbReference>
<dbReference type="FunFam" id="3.40.50.10810:FF:000020">
    <property type="entry name" value="DNA repair and recombination protein RAD54B"/>
    <property type="match status" value="1"/>
</dbReference>
<reference evidence="8" key="1">
    <citation type="journal article" date="2014" name="Proc. Natl. Acad. Sci. U.S.A.">
        <title>Extensive sampling of basidiomycete genomes demonstrates inadequacy of the white-rot/brown-rot paradigm for wood decay fungi.</title>
        <authorList>
            <person name="Riley R."/>
            <person name="Salamov A.A."/>
            <person name="Brown D.W."/>
            <person name="Nagy L.G."/>
            <person name="Floudas D."/>
            <person name="Held B.W."/>
            <person name="Levasseur A."/>
            <person name="Lombard V."/>
            <person name="Morin E."/>
            <person name="Otillar R."/>
            <person name="Lindquist E.A."/>
            <person name="Sun H."/>
            <person name="LaButti K.M."/>
            <person name="Schmutz J."/>
            <person name="Jabbour D."/>
            <person name="Luo H."/>
            <person name="Baker S.E."/>
            <person name="Pisabarro A.G."/>
            <person name="Walton J.D."/>
            <person name="Blanchette R.A."/>
            <person name="Henrissat B."/>
            <person name="Martin F."/>
            <person name="Cullen D."/>
            <person name="Hibbett D.S."/>
            <person name="Grigoriev I.V."/>
        </authorList>
    </citation>
    <scope>NUCLEOTIDE SEQUENCE [LARGE SCALE GENOMIC DNA]</scope>
    <source>
        <strain evidence="8">CBS 339.88</strain>
    </source>
</reference>
<dbReference type="CDD" id="cd18793">
    <property type="entry name" value="SF2_C_SNF"/>
    <property type="match status" value="1"/>
</dbReference>
<evidence type="ECO:0000313" key="7">
    <source>
        <dbReference type="EMBL" id="KDR75393.1"/>
    </source>
</evidence>
<dbReference type="SMART" id="SM00487">
    <property type="entry name" value="DEXDc"/>
    <property type="match status" value="1"/>
</dbReference>
<dbReference type="AlphaFoldDB" id="A0A067T8S9"/>
<dbReference type="GO" id="GO:0005524">
    <property type="term" value="F:ATP binding"/>
    <property type="evidence" value="ECO:0007669"/>
    <property type="project" value="InterPro"/>
</dbReference>
<evidence type="ECO:0000256" key="4">
    <source>
        <dbReference type="SAM" id="MobiDB-lite"/>
    </source>
</evidence>